<dbReference type="GO" id="GO:0018796">
    <property type="term" value="F:4,5-dihydroxyphthalate decarboxylase activity"/>
    <property type="evidence" value="ECO:0007669"/>
    <property type="project" value="UniProtKB-EC"/>
</dbReference>
<accession>A0A7Z0D3L7</accession>
<dbReference type="AlphaFoldDB" id="A0A7Z0D3L7"/>
<evidence type="ECO:0000313" key="2">
    <source>
        <dbReference type="Proteomes" id="UP000539111"/>
    </source>
</evidence>
<dbReference type="Proteomes" id="UP000539111">
    <property type="component" value="Unassembled WGS sequence"/>
</dbReference>
<organism evidence="1 2">
    <name type="scientific">Spelaeicoccus albus</name>
    <dbReference type="NCBI Taxonomy" id="1280376"/>
    <lineage>
        <taxon>Bacteria</taxon>
        <taxon>Bacillati</taxon>
        <taxon>Actinomycetota</taxon>
        <taxon>Actinomycetes</taxon>
        <taxon>Micrococcales</taxon>
        <taxon>Brevibacteriaceae</taxon>
        <taxon>Spelaeicoccus</taxon>
    </lineage>
</organism>
<protein>
    <submittedName>
        <fullName evidence="1">4,5-dihydroxyphthalate decarboxylase</fullName>
        <ecNumber evidence="1">4.1.1.55</ecNumber>
    </submittedName>
</protein>
<sequence>MTTLTMGSLKYDQFQGINDGRVRMKGFDIEHTTSTIASEIFQRMMRDHGFDVSELGLTYYLRSLDFDDPPFIALPVFPARAFRHSAIYVNVHSGITTPTDLVGKTIGEFVTYGHDGGVWAKGILQDDFGVRPNQSRWIVGSLERPIDPIDYIPFLHPADVDVTVAAQGADLGAMLERGEIDALVSGNVPAAMRNGSPHVLRLFPDFVSVEREWLTRTGIVPMAHVMVIRREHAHLARAIYDTFVESKALAIGAQELGRVTNFVDVMVPWMNDLVEQNRAVKGGDWWAYGVKANRAATDTFLRYHFEQGLSKRRWAVDEIFAPAVLKT</sequence>
<gene>
    <name evidence="1" type="ORF">BJY26_002568</name>
</gene>
<name>A0A7Z0D3L7_9MICO</name>
<comment type="caution">
    <text evidence="1">The sequence shown here is derived from an EMBL/GenBank/DDBJ whole genome shotgun (WGS) entry which is preliminary data.</text>
</comment>
<proteinExistence type="predicted"/>
<evidence type="ECO:0000313" key="1">
    <source>
        <dbReference type="EMBL" id="NYI68262.1"/>
    </source>
</evidence>
<dbReference type="EC" id="4.1.1.55" evidence="1"/>
<keyword evidence="2" id="KW-1185">Reference proteome</keyword>
<reference evidence="1 2" key="1">
    <citation type="submission" date="2020-07" db="EMBL/GenBank/DDBJ databases">
        <title>Sequencing the genomes of 1000 actinobacteria strains.</title>
        <authorList>
            <person name="Klenk H.-P."/>
        </authorList>
    </citation>
    <scope>NUCLEOTIDE SEQUENCE [LARGE SCALE GENOMIC DNA]</scope>
    <source>
        <strain evidence="1 2">DSM 26341</strain>
    </source>
</reference>
<dbReference type="RefSeq" id="WP_179428631.1">
    <property type="nucleotide sequence ID" value="NZ_JACBZP010000001.1"/>
</dbReference>
<dbReference type="EMBL" id="JACBZP010000001">
    <property type="protein sequence ID" value="NYI68262.1"/>
    <property type="molecule type" value="Genomic_DNA"/>
</dbReference>
<dbReference type="Gene3D" id="3.40.190.10">
    <property type="entry name" value="Periplasmic binding protein-like II"/>
    <property type="match status" value="1"/>
</dbReference>
<keyword evidence="1" id="KW-0456">Lyase</keyword>
<dbReference type="SUPFAM" id="SSF53850">
    <property type="entry name" value="Periplasmic binding protein-like II"/>
    <property type="match status" value="1"/>
</dbReference>